<gene>
    <name evidence="1" type="ORF">DPV69_03310</name>
</gene>
<dbReference type="EMBL" id="SAYW01000001">
    <property type="protein sequence ID" value="RWU10382.1"/>
    <property type="molecule type" value="Genomic_DNA"/>
</dbReference>
<dbReference type="Pfam" id="PF16264">
    <property type="entry name" value="SatD"/>
    <property type="match status" value="1"/>
</dbReference>
<dbReference type="InterPro" id="IPR032580">
    <property type="entry name" value="SatD"/>
</dbReference>
<sequence length="205" mass="23199">MIAVITGDIINSRELSPQWMATLKETLSALPERKSRWEIFRGDSFQVELPMTEALLNALYIKACIKTIKGADVRMSIGLGEITIVSEKVTESNGEAYVNSGEGFDTLKSNKVNLLVKSPSSRFDEDMNLYLKLALITMDGWSPTASEVVKHMLENYNEKQDKIAQISGRSQSSISEALKRAHFTEIMELENKYRKLTAEIFKKWK</sequence>
<evidence type="ECO:0000313" key="1">
    <source>
        <dbReference type="EMBL" id="RWU10382.1"/>
    </source>
</evidence>
<organism evidence="1 2">
    <name type="scientific">Pedobacter chitinilyticus</name>
    <dbReference type="NCBI Taxonomy" id="2233776"/>
    <lineage>
        <taxon>Bacteria</taxon>
        <taxon>Pseudomonadati</taxon>
        <taxon>Bacteroidota</taxon>
        <taxon>Sphingobacteriia</taxon>
        <taxon>Sphingobacteriales</taxon>
        <taxon>Sphingobacteriaceae</taxon>
        <taxon>Pedobacter</taxon>
    </lineage>
</organism>
<dbReference type="RefSeq" id="WP_113645876.1">
    <property type="nucleotide sequence ID" value="NZ_QMHN01000001.1"/>
</dbReference>
<name>A0A443Z1I7_9SPHI</name>
<evidence type="ECO:0000313" key="2">
    <source>
        <dbReference type="Proteomes" id="UP000284120"/>
    </source>
</evidence>
<comment type="caution">
    <text evidence="1">The sequence shown here is derived from an EMBL/GenBank/DDBJ whole genome shotgun (WGS) entry which is preliminary data.</text>
</comment>
<reference evidence="1 2" key="1">
    <citation type="submission" date="2018-06" db="EMBL/GenBank/DDBJ databases">
        <title>Pedobacter endophyticus sp. nov., an endophytic bacterium isolated from a leaf of Triticum aestivum.</title>
        <authorList>
            <person name="Zhang L."/>
        </authorList>
    </citation>
    <scope>NUCLEOTIDE SEQUENCE [LARGE SCALE GENOMIC DNA]</scope>
    <source>
        <strain evidence="1 2">CM134L-2</strain>
    </source>
</reference>
<proteinExistence type="predicted"/>
<dbReference type="Proteomes" id="UP000284120">
    <property type="component" value="Unassembled WGS sequence"/>
</dbReference>
<dbReference type="AlphaFoldDB" id="A0A443Z1I7"/>
<keyword evidence="2" id="KW-1185">Reference proteome</keyword>
<protein>
    <submittedName>
        <fullName evidence="1">Transcriptional regulator</fullName>
    </submittedName>
</protein>
<dbReference type="OrthoDB" id="7064118at2"/>
<accession>A0A443Z1I7</accession>